<dbReference type="RefSeq" id="WP_190899718.1">
    <property type="nucleotide sequence ID" value="NZ_JACJTE010000046.1"/>
</dbReference>
<feature type="repeat" description="WD" evidence="3">
    <location>
        <begin position="72"/>
        <end position="113"/>
    </location>
</feature>
<dbReference type="Proteomes" id="UP000604661">
    <property type="component" value="Unassembled WGS sequence"/>
</dbReference>
<dbReference type="PROSITE" id="PS00678">
    <property type="entry name" value="WD_REPEATS_1"/>
    <property type="match status" value="2"/>
</dbReference>
<dbReference type="PROSITE" id="PS50294">
    <property type="entry name" value="WD_REPEATS_REGION"/>
    <property type="match status" value="2"/>
</dbReference>
<dbReference type="Gene3D" id="2.130.10.10">
    <property type="entry name" value="YVTN repeat-like/Quinoprotein amine dehydrogenase"/>
    <property type="match status" value="3"/>
</dbReference>
<name>A0ABR8F307_NOSLI</name>
<protein>
    <submittedName>
        <fullName evidence="5">HNH endonuclease</fullName>
    </submittedName>
</protein>
<keyword evidence="1 3" id="KW-0853">WD repeat</keyword>
<feature type="repeat" description="WD" evidence="3">
    <location>
        <begin position="166"/>
        <end position="207"/>
    </location>
</feature>
<keyword evidence="5" id="KW-0540">Nuclease</keyword>
<accession>A0ABR8F307</accession>
<dbReference type="SMART" id="SM00320">
    <property type="entry name" value="WD40"/>
    <property type="match status" value="7"/>
</dbReference>
<dbReference type="PANTHER" id="PTHR19879:SF9">
    <property type="entry name" value="TRANSCRIPTION INITIATION FACTOR TFIID SUBUNIT 5"/>
    <property type="match status" value="1"/>
</dbReference>
<evidence type="ECO:0000256" key="2">
    <source>
        <dbReference type="ARBA" id="ARBA00022737"/>
    </source>
</evidence>
<dbReference type="InterPro" id="IPR020472">
    <property type="entry name" value="WD40_PAC1"/>
</dbReference>
<dbReference type="PROSITE" id="PS50082">
    <property type="entry name" value="WD_REPEATS_2"/>
    <property type="match status" value="2"/>
</dbReference>
<dbReference type="GO" id="GO:0004519">
    <property type="term" value="F:endonuclease activity"/>
    <property type="evidence" value="ECO:0007669"/>
    <property type="project" value="UniProtKB-KW"/>
</dbReference>
<keyword evidence="5" id="KW-0378">Hydrolase</keyword>
<reference evidence="5 6" key="1">
    <citation type="journal article" date="2020" name="ISME J.">
        <title>Comparative genomics reveals insights into cyanobacterial evolution and habitat adaptation.</title>
        <authorList>
            <person name="Chen M.Y."/>
            <person name="Teng W.K."/>
            <person name="Zhao L."/>
            <person name="Hu C.X."/>
            <person name="Zhou Y.K."/>
            <person name="Han B.P."/>
            <person name="Song L.R."/>
            <person name="Shu W.S."/>
        </authorList>
    </citation>
    <scope>NUCLEOTIDE SEQUENCE [LARGE SCALE GENOMIC DNA]</scope>
    <source>
        <strain evidence="5 6">FACHB-391</strain>
    </source>
</reference>
<evidence type="ECO:0000313" key="6">
    <source>
        <dbReference type="Proteomes" id="UP000604661"/>
    </source>
</evidence>
<gene>
    <name evidence="5" type="ORF">H6G95_27505</name>
</gene>
<evidence type="ECO:0000256" key="1">
    <source>
        <dbReference type="ARBA" id="ARBA00022574"/>
    </source>
</evidence>
<dbReference type="PANTHER" id="PTHR19879">
    <property type="entry name" value="TRANSCRIPTION INITIATION FACTOR TFIID"/>
    <property type="match status" value="1"/>
</dbReference>
<proteinExistence type="predicted"/>
<dbReference type="EMBL" id="JACJTE010000046">
    <property type="protein sequence ID" value="MBD2564285.1"/>
    <property type="molecule type" value="Genomic_DNA"/>
</dbReference>
<sequence length="497" mass="55917">MIENTNEEISFFLESKTLDNEWKCIHSFSYPVGKFGSAYGISFTPNGQFLAGACANDIAIWDLNCGKLKNVLSGHSRTIYSLDTSSNGQIIASASLDNTVKLWNLQTGNLVQTQTFFRKDPIHCVKFSPDGKFIASGGENKYKNLNTKNTSIYLWGQETIKSIDTLSAHSLRINCLIFSPDCRFLVSGSNDKTIKIWDVETKQLIHNLIGHSYNVRCVAITPDGKTVISSGGGGIKFWCITTGKLLFTLSKDLEYVDYFAISPDGKLLASNAGNRKVRVYNLETNQIIHYLEFSNLAAISFSADGKMLAAGCTAPQDDKYSFKVWQVPSDLNENRFWKQDESILDSTIKDVDNSGFFQPENIQDARNYILSSIVRRRGQQAFRKKILAVYNKECTVTGCNAEQALEAAHIYPYKGDDTNEIWNGLILRSDIHTLFDLYLLTIHPETNKVCIAPELQNTSYGELNGKTIRLPKDTTLYPNKEALKWHYKQCKWINDNA</sequence>
<dbReference type="InterPro" id="IPR019775">
    <property type="entry name" value="WD40_repeat_CS"/>
</dbReference>
<keyword evidence="6" id="KW-1185">Reference proteome</keyword>
<keyword evidence="2" id="KW-0677">Repeat</keyword>
<dbReference type="PRINTS" id="PR00320">
    <property type="entry name" value="GPROTEINBRPT"/>
</dbReference>
<dbReference type="InterPro" id="IPR036322">
    <property type="entry name" value="WD40_repeat_dom_sf"/>
</dbReference>
<dbReference type="InterPro" id="IPR003615">
    <property type="entry name" value="HNH_nuc"/>
</dbReference>
<keyword evidence="5" id="KW-0255">Endonuclease</keyword>
<comment type="caution">
    <text evidence="5">The sequence shown here is derived from an EMBL/GenBank/DDBJ whole genome shotgun (WGS) entry which is preliminary data.</text>
</comment>
<dbReference type="InterPro" id="IPR001680">
    <property type="entry name" value="WD40_rpt"/>
</dbReference>
<dbReference type="SUPFAM" id="SSF50978">
    <property type="entry name" value="WD40 repeat-like"/>
    <property type="match status" value="1"/>
</dbReference>
<organism evidence="5 6">
    <name type="scientific">Nostoc linckia FACHB-391</name>
    <dbReference type="NCBI Taxonomy" id="2692906"/>
    <lineage>
        <taxon>Bacteria</taxon>
        <taxon>Bacillati</taxon>
        <taxon>Cyanobacteriota</taxon>
        <taxon>Cyanophyceae</taxon>
        <taxon>Nostocales</taxon>
        <taxon>Nostocaceae</taxon>
        <taxon>Nostoc</taxon>
    </lineage>
</organism>
<evidence type="ECO:0000313" key="5">
    <source>
        <dbReference type="EMBL" id="MBD2564285.1"/>
    </source>
</evidence>
<dbReference type="CDD" id="cd00200">
    <property type="entry name" value="WD40"/>
    <property type="match status" value="1"/>
</dbReference>
<dbReference type="Pfam" id="PF13391">
    <property type="entry name" value="HNH_2"/>
    <property type="match status" value="1"/>
</dbReference>
<dbReference type="Pfam" id="PF00400">
    <property type="entry name" value="WD40"/>
    <property type="match status" value="4"/>
</dbReference>
<feature type="domain" description="HNH nuclease" evidence="4">
    <location>
        <begin position="394"/>
        <end position="443"/>
    </location>
</feature>
<evidence type="ECO:0000256" key="3">
    <source>
        <dbReference type="PROSITE-ProRule" id="PRU00221"/>
    </source>
</evidence>
<dbReference type="InterPro" id="IPR015943">
    <property type="entry name" value="WD40/YVTN_repeat-like_dom_sf"/>
</dbReference>
<evidence type="ECO:0000259" key="4">
    <source>
        <dbReference type="Pfam" id="PF13391"/>
    </source>
</evidence>